<dbReference type="InterPro" id="IPR008490">
    <property type="entry name" value="Transposase_InsH_N"/>
</dbReference>
<protein>
    <submittedName>
        <fullName evidence="2">Transposase</fullName>
    </submittedName>
</protein>
<gene>
    <name evidence="2" type="ORF">FYJ44_14380</name>
</gene>
<dbReference type="Pfam" id="PF05598">
    <property type="entry name" value="DUF772"/>
    <property type="match status" value="1"/>
</dbReference>
<organism evidence="2 3">
    <name type="scientific">Desulfovibrio porci</name>
    <dbReference type="NCBI Taxonomy" id="2605782"/>
    <lineage>
        <taxon>Bacteria</taxon>
        <taxon>Pseudomonadati</taxon>
        <taxon>Thermodesulfobacteriota</taxon>
        <taxon>Desulfovibrionia</taxon>
        <taxon>Desulfovibrionales</taxon>
        <taxon>Desulfovibrionaceae</taxon>
        <taxon>Desulfovibrio</taxon>
    </lineage>
</organism>
<keyword evidence="3" id="KW-1185">Reference proteome</keyword>
<feature type="non-terminal residue" evidence="2">
    <location>
        <position position="361"/>
    </location>
</feature>
<comment type="caution">
    <text evidence="2">The sequence shown here is derived from an EMBL/GenBank/DDBJ whole genome shotgun (WGS) entry which is preliminary data.</text>
</comment>
<dbReference type="EMBL" id="VUMH01000032">
    <property type="protein sequence ID" value="MSS29175.1"/>
    <property type="molecule type" value="Genomic_DNA"/>
</dbReference>
<dbReference type="RefSeq" id="WP_154513304.1">
    <property type="nucleotide sequence ID" value="NZ_VUMH01000032.1"/>
</dbReference>
<accession>A0A6L5XQ32</accession>
<evidence type="ECO:0000313" key="2">
    <source>
        <dbReference type="EMBL" id="MSS29175.1"/>
    </source>
</evidence>
<dbReference type="Proteomes" id="UP000477488">
    <property type="component" value="Unassembled WGS sequence"/>
</dbReference>
<evidence type="ECO:0000313" key="3">
    <source>
        <dbReference type="Proteomes" id="UP000477488"/>
    </source>
</evidence>
<dbReference type="PANTHER" id="PTHR33408:SF2">
    <property type="entry name" value="TRANSPOSASE DDE DOMAIN-CONTAINING PROTEIN"/>
    <property type="match status" value="1"/>
</dbReference>
<evidence type="ECO:0000259" key="1">
    <source>
        <dbReference type="Pfam" id="PF05598"/>
    </source>
</evidence>
<feature type="domain" description="Transposase InsH N-terminal" evidence="1">
    <location>
        <begin position="16"/>
        <end position="109"/>
    </location>
</feature>
<reference evidence="2 3" key="1">
    <citation type="submission" date="2019-09" db="EMBL/GenBank/DDBJ databases">
        <title>In-depth cultivation of the pig gut microbiome towards novel bacterial diversity and tailored functional studies.</title>
        <authorList>
            <person name="Wylensek D."/>
            <person name="Hitch T.C.A."/>
            <person name="Clavel T."/>
        </authorList>
    </citation>
    <scope>NUCLEOTIDE SEQUENCE [LARGE SCALE GENOMIC DNA]</scope>
    <source>
        <strain evidence="2 3">PG-178-WT-4</strain>
    </source>
</reference>
<sequence length="361" mass="40650">MYKSYIPNDNLLFPPNLGDFIPADAPARLISDIVDLMDLKEIHDSYSKASDGQPPYHPAMLLKVVLFGYMNNIYSTRALEAAMQRDAHLIWLSSYQFPDHTTISRFKTRCMPYIKVIFSRLVLILVERGEIELAKDLFIDGSTIRSRSARWRIKWRSNAEKFAASADADIQEGVKALLEQVENGDNAEDNSPGHVRYTKEEAREIADRIEEKAKKEGLKNVRGKITAIRKACDRKDAHDKTLEQCADRCGVAPTDPECGIMHAKEDGYEGMATPNYNVQIATQNQYVTNYGAYDSADDKSINMDFVDTCVEENGVKPSGVVEDAGYGCEEVYVGLEQRQIEAIVKYPNYDAESTRRPVKPG</sequence>
<dbReference type="AlphaFoldDB" id="A0A6L5XQ32"/>
<proteinExistence type="predicted"/>
<name>A0A6L5XQ32_9BACT</name>
<dbReference type="PANTHER" id="PTHR33408">
    <property type="entry name" value="TRANSPOSASE"/>
    <property type="match status" value="1"/>
</dbReference>